<keyword evidence="3" id="KW-1185">Reference proteome</keyword>
<organism evidence="2 3">
    <name type="scientific">Caerostris extrusa</name>
    <name type="common">Bark spider</name>
    <name type="synonym">Caerostris bankana</name>
    <dbReference type="NCBI Taxonomy" id="172846"/>
    <lineage>
        <taxon>Eukaryota</taxon>
        <taxon>Metazoa</taxon>
        <taxon>Ecdysozoa</taxon>
        <taxon>Arthropoda</taxon>
        <taxon>Chelicerata</taxon>
        <taxon>Arachnida</taxon>
        <taxon>Araneae</taxon>
        <taxon>Araneomorphae</taxon>
        <taxon>Entelegynae</taxon>
        <taxon>Araneoidea</taxon>
        <taxon>Araneidae</taxon>
        <taxon>Caerostris</taxon>
    </lineage>
</organism>
<sequence length="80" mass="8994">MQITAALTSKQLESEPNPTDTPPDKPAQVWFNNLRSSMICTHKAHSDVIRRLNSQKAALVYVDEGIAQRCVFELGRRESP</sequence>
<accession>A0AAV4Y0F6</accession>
<feature type="region of interest" description="Disordered" evidence="1">
    <location>
        <begin position="1"/>
        <end position="26"/>
    </location>
</feature>
<evidence type="ECO:0000313" key="2">
    <source>
        <dbReference type="EMBL" id="GIY99809.1"/>
    </source>
</evidence>
<dbReference type="Proteomes" id="UP001054945">
    <property type="component" value="Unassembled WGS sequence"/>
</dbReference>
<feature type="compositionally biased region" description="Polar residues" evidence="1">
    <location>
        <begin position="1"/>
        <end position="18"/>
    </location>
</feature>
<dbReference type="EMBL" id="BPLR01001087">
    <property type="protein sequence ID" value="GIY99809.1"/>
    <property type="molecule type" value="Genomic_DNA"/>
</dbReference>
<reference evidence="2 3" key="1">
    <citation type="submission" date="2021-06" db="EMBL/GenBank/DDBJ databases">
        <title>Caerostris extrusa draft genome.</title>
        <authorList>
            <person name="Kono N."/>
            <person name="Arakawa K."/>
        </authorList>
    </citation>
    <scope>NUCLEOTIDE SEQUENCE [LARGE SCALE GENOMIC DNA]</scope>
</reference>
<gene>
    <name evidence="2" type="ORF">CEXT_43841</name>
</gene>
<name>A0AAV4Y0F6_CAEEX</name>
<dbReference type="AlphaFoldDB" id="A0AAV4Y0F6"/>
<evidence type="ECO:0000256" key="1">
    <source>
        <dbReference type="SAM" id="MobiDB-lite"/>
    </source>
</evidence>
<protein>
    <submittedName>
        <fullName evidence="2">Uncharacterized protein</fullName>
    </submittedName>
</protein>
<comment type="caution">
    <text evidence="2">The sequence shown here is derived from an EMBL/GenBank/DDBJ whole genome shotgun (WGS) entry which is preliminary data.</text>
</comment>
<evidence type="ECO:0000313" key="3">
    <source>
        <dbReference type="Proteomes" id="UP001054945"/>
    </source>
</evidence>
<proteinExistence type="predicted"/>